<comment type="caution">
    <text evidence="6">The sequence shown here is derived from an EMBL/GenBank/DDBJ whole genome shotgun (WGS) entry which is preliminary data.</text>
</comment>
<protein>
    <recommendedName>
        <fullName evidence="8">Isoprenylcysteine carboxylmethyltransferase family protein</fullName>
    </recommendedName>
</protein>
<accession>A0ABP5EQM6</accession>
<evidence type="ECO:0008006" key="8">
    <source>
        <dbReference type="Google" id="ProtNLM"/>
    </source>
</evidence>
<dbReference type="Gene3D" id="1.20.120.1630">
    <property type="match status" value="1"/>
</dbReference>
<organism evidence="6 7">
    <name type="scientific">Brevibacterium samyangense</name>
    <dbReference type="NCBI Taxonomy" id="366888"/>
    <lineage>
        <taxon>Bacteria</taxon>
        <taxon>Bacillati</taxon>
        <taxon>Actinomycetota</taxon>
        <taxon>Actinomycetes</taxon>
        <taxon>Micrococcales</taxon>
        <taxon>Brevibacteriaceae</taxon>
        <taxon>Brevibacterium</taxon>
    </lineage>
</organism>
<dbReference type="Proteomes" id="UP001500755">
    <property type="component" value="Unassembled WGS sequence"/>
</dbReference>
<keyword evidence="4 5" id="KW-0472">Membrane</keyword>
<comment type="subcellular location">
    <subcellularLocation>
        <location evidence="1">Endomembrane system</location>
        <topology evidence="1">Multi-pass membrane protein</topology>
    </subcellularLocation>
</comment>
<reference evidence="7" key="1">
    <citation type="journal article" date="2019" name="Int. J. Syst. Evol. Microbiol.">
        <title>The Global Catalogue of Microorganisms (GCM) 10K type strain sequencing project: providing services to taxonomists for standard genome sequencing and annotation.</title>
        <authorList>
            <consortium name="The Broad Institute Genomics Platform"/>
            <consortium name="The Broad Institute Genome Sequencing Center for Infectious Disease"/>
            <person name="Wu L."/>
            <person name="Ma J."/>
        </authorList>
    </citation>
    <scope>NUCLEOTIDE SEQUENCE [LARGE SCALE GENOMIC DNA]</scope>
    <source>
        <strain evidence="7">JCM 14546</strain>
    </source>
</reference>
<dbReference type="InterPro" id="IPR052527">
    <property type="entry name" value="Metal_cation-efflux_comp"/>
</dbReference>
<evidence type="ECO:0000256" key="5">
    <source>
        <dbReference type="SAM" id="Phobius"/>
    </source>
</evidence>
<dbReference type="EMBL" id="BAAANO010000009">
    <property type="protein sequence ID" value="GAA2003340.1"/>
    <property type="molecule type" value="Genomic_DNA"/>
</dbReference>
<evidence type="ECO:0000313" key="6">
    <source>
        <dbReference type="EMBL" id="GAA2003340.1"/>
    </source>
</evidence>
<feature type="transmembrane region" description="Helical" evidence="5">
    <location>
        <begin position="103"/>
        <end position="128"/>
    </location>
</feature>
<keyword evidence="3 5" id="KW-1133">Transmembrane helix</keyword>
<sequence length="168" mass="18145">MTDEGTGASPRGPRLQLLARGWFALVSLAGAAIVWIEHRWQLHLELPSGVQIGGLVLLIAASALGTWSAVTMTTRGEGTPLPSALPRRLVAAGPYRLVRNPMAVAGIAQAVAVGLLVGSWLVVAYGLVGSLMWNFLVRPHEEADLAARFGEEFEEYRRTVGIWVPRLR</sequence>
<gene>
    <name evidence="6" type="ORF">GCM10009755_10410</name>
</gene>
<keyword evidence="2 5" id="KW-0812">Transmembrane</keyword>
<dbReference type="InterPro" id="IPR007318">
    <property type="entry name" value="Phopholipid_MeTrfase"/>
</dbReference>
<dbReference type="RefSeq" id="WP_344307625.1">
    <property type="nucleotide sequence ID" value="NZ_BAAANO010000009.1"/>
</dbReference>
<name>A0ABP5EQM6_9MICO</name>
<dbReference type="PANTHER" id="PTHR43847">
    <property type="entry name" value="BLL3993 PROTEIN"/>
    <property type="match status" value="1"/>
</dbReference>
<evidence type="ECO:0000256" key="1">
    <source>
        <dbReference type="ARBA" id="ARBA00004127"/>
    </source>
</evidence>
<feature type="transmembrane region" description="Helical" evidence="5">
    <location>
        <begin position="48"/>
        <end position="70"/>
    </location>
</feature>
<feature type="transmembrane region" description="Helical" evidence="5">
    <location>
        <begin position="17"/>
        <end position="36"/>
    </location>
</feature>
<proteinExistence type="predicted"/>
<dbReference type="Pfam" id="PF04191">
    <property type="entry name" value="PEMT"/>
    <property type="match status" value="1"/>
</dbReference>
<dbReference type="PANTHER" id="PTHR43847:SF1">
    <property type="entry name" value="BLL3993 PROTEIN"/>
    <property type="match status" value="1"/>
</dbReference>
<keyword evidence="7" id="KW-1185">Reference proteome</keyword>
<evidence type="ECO:0000256" key="4">
    <source>
        <dbReference type="ARBA" id="ARBA00023136"/>
    </source>
</evidence>
<evidence type="ECO:0000256" key="2">
    <source>
        <dbReference type="ARBA" id="ARBA00022692"/>
    </source>
</evidence>
<evidence type="ECO:0000313" key="7">
    <source>
        <dbReference type="Proteomes" id="UP001500755"/>
    </source>
</evidence>
<evidence type="ECO:0000256" key="3">
    <source>
        <dbReference type="ARBA" id="ARBA00022989"/>
    </source>
</evidence>